<feature type="domain" description="Methyltransferase type 11" evidence="1">
    <location>
        <begin position="1"/>
        <end position="66"/>
    </location>
</feature>
<keyword evidence="2" id="KW-0808">Transferase</keyword>
<organism evidence="2 3">
    <name type="scientific">Colletotrichum higginsianum</name>
    <dbReference type="NCBI Taxonomy" id="80884"/>
    <lineage>
        <taxon>Eukaryota</taxon>
        <taxon>Fungi</taxon>
        <taxon>Dikarya</taxon>
        <taxon>Ascomycota</taxon>
        <taxon>Pezizomycotina</taxon>
        <taxon>Sordariomycetes</taxon>
        <taxon>Hypocreomycetidae</taxon>
        <taxon>Glomerellales</taxon>
        <taxon>Glomerellaceae</taxon>
        <taxon>Colletotrichum</taxon>
        <taxon>Colletotrichum destructivum species complex</taxon>
    </lineage>
</organism>
<dbReference type="EMBL" id="MWPZ01000009">
    <property type="protein sequence ID" value="TIC91615.1"/>
    <property type="molecule type" value="Genomic_DNA"/>
</dbReference>
<dbReference type="Proteomes" id="UP000305883">
    <property type="component" value="Unassembled WGS sequence"/>
</dbReference>
<dbReference type="InterPro" id="IPR013216">
    <property type="entry name" value="Methyltransf_11"/>
</dbReference>
<dbReference type="OrthoDB" id="2013972at2759"/>
<sequence>MVDLVKERVQAEGWLNTEVRLLDATKTGLPADSFTHIGLCMALNIIQDPDAVLADCKRILKPGGMLGATLPHPNGVFWTADMRSAFRSFPFPAPFPDTLPTQMHDQGHWSDQDWVINHLEEQGFKDVKVKAAIGTYYVKSAEHYVTSWSRTSCAECRILDHDPFWAFFVPHKISLVQHCATKWVTDAVNGPLAHWCPASGWQWDES</sequence>
<dbReference type="GO" id="GO:0008757">
    <property type="term" value="F:S-adenosylmethionine-dependent methyltransferase activity"/>
    <property type="evidence" value="ECO:0007669"/>
    <property type="project" value="InterPro"/>
</dbReference>
<gene>
    <name evidence="2" type="ORF">CH35J_010932</name>
</gene>
<protein>
    <submittedName>
        <fullName evidence="2">Methyltransferase tpcH</fullName>
    </submittedName>
</protein>
<dbReference type="InterPro" id="IPR029063">
    <property type="entry name" value="SAM-dependent_MTases_sf"/>
</dbReference>
<dbReference type="Gene3D" id="3.40.50.150">
    <property type="entry name" value="Vaccinia Virus protein VP39"/>
    <property type="match status" value="1"/>
</dbReference>
<comment type="caution">
    <text evidence="2">The sequence shown here is derived from an EMBL/GenBank/DDBJ whole genome shotgun (WGS) entry which is preliminary data.</text>
</comment>
<dbReference type="GO" id="GO:0032259">
    <property type="term" value="P:methylation"/>
    <property type="evidence" value="ECO:0007669"/>
    <property type="project" value="UniProtKB-KW"/>
</dbReference>
<proteinExistence type="predicted"/>
<accession>A0A4T0VIL9</accession>
<evidence type="ECO:0000259" key="1">
    <source>
        <dbReference type="Pfam" id="PF08241"/>
    </source>
</evidence>
<evidence type="ECO:0000313" key="3">
    <source>
        <dbReference type="Proteomes" id="UP000305883"/>
    </source>
</evidence>
<dbReference type="SUPFAM" id="SSF53335">
    <property type="entry name" value="S-adenosyl-L-methionine-dependent methyltransferases"/>
    <property type="match status" value="1"/>
</dbReference>
<evidence type="ECO:0000313" key="2">
    <source>
        <dbReference type="EMBL" id="TIC91615.1"/>
    </source>
</evidence>
<keyword evidence="2" id="KW-0489">Methyltransferase</keyword>
<dbReference type="Pfam" id="PF08241">
    <property type="entry name" value="Methyltransf_11"/>
    <property type="match status" value="1"/>
</dbReference>
<name>A0A4T0VIL9_9PEZI</name>
<reference evidence="2 3" key="1">
    <citation type="journal article" date="2019" name="Genome Biol. Evol.">
        <title>Genomic Plasticity Mediated by Transposable Elements in the Plant Pathogenic Fungus Colletotrichum higginsianum.</title>
        <authorList>
            <person name="Tsushima A."/>
            <person name="Gan P."/>
            <person name="Kumakura N."/>
            <person name="Narusaka M."/>
            <person name="Takano Y."/>
            <person name="Narusaka Y."/>
            <person name="Shirasu K."/>
        </authorList>
    </citation>
    <scope>NUCLEOTIDE SEQUENCE [LARGE SCALE GENOMIC DNA]</scope>
    <source>
        <strain evidence="2 3">MAFF305635-RFP</strain>
    </source>
</reference>
<dbReference type="AlphaFoldDB" id="A0A4T0VIL9"/>